<organism evidence="3 4">
    <name type="scientific">Kockovaella imperatae</name>
    <dbReference type="NCBI Taxonomy" id="4999"/>
    <lineage>
        <taxon>Eukaryota</taxon>
        <taxon>Fungi</taxon>
        <taxon>Dikarya</taxon>
        <taxon>Basidiomycota</taxon>
        <taxon>Agaricomycotina</taxon>
        <taxon>Tremellomycetes</taxon>
        <taxon>Tremellales</taxon>
        <taxon>Cuniculitremaceae</taxon>
        <taxon>Kockovaella</taxon>
    </lineage>
</organism>
<dbReference type="InterPro" id="IPR029044">
    <property type="entry name" value="Nucleotide-diphossugar_trans"/>
</dbReference>
<dbReference type="GeneID" id="33559242"/>
<dbReference type="Proteomes" id="UP000193218">
    <property type="component" value="Unassembled WGS sequence"/>
</dbReference>
<dbReference type="InterPro" id="IPR007577">
    <property type="entry name" value="GlycoTrfase_DXD_sugar-bd_CS"/>
</dbReference>
<keyword evidence="2" id="KW-0472">Membrane</keyword>
<sequence length="289" mass="32712">MAAAAYLGGPITALVLLILETQNDYVRFHAYQSALLTTPLLALILFFHLVISLPAFLQILLIIGSVGITLWTSFRAWKDAQEGLSRYWLPYIGEVAERWVSEEKNYLSLPLWPTLILTFLLGIGVGTLSSSHRQITHQQQQDGFTSSAFRIDKSQFLPAPPLPERPSYLPEPVQPKVSGMVVPNALHYVYGLKPVKEGEKVEELPYYAYLAIRSAIINLRPEMIFFHHQNVPTGPWWDEIVPHLTLIKTQVPDSYLGRKLSHFAHKADVLRLLAMKYSGGIYLDIDMFV</sequence>
<dbReference type="PANTHER" id="PTHR46830">
    <property type="entry name" value="TRANSFERASE, PUTATIVE-RELATED"/>
    <property type="match status" value="1"/>
</dbReference>
<gene>
    <name evidence="3" type="ORF">BD324DRAFT_641634</name>
</gene>
<feature type="transmembrane region" description="Helical" evidence="2">
    <location>
        <begin position="109"/>
        <end position="128"/>
    </location>
</feature>
<dbReference type="Gene3D" id="3.90.550.20">
    <property type="match status" value="1"/>
</dbReference>
<dbReference type="OrthoDB" id="409543at2759"/>
<comment type="similarity">
    <text evidence="1">Belongs to the glycosyltransferase 32 family.</text>
</comment>
<dbReference type="InParanoid" id="A0A1Y1ULY9"/>
<protein>
    <submittedName>
        <fullName evidence="3">Uncharacterized protein</fullName>
    </submittedName>
</protein>
<accession>A0A1Y1ULY9</accession>
<dbReference type="Pfam" id="PF04488">
    <property type="entry name" value="Gly_transf_sug"/>
    <property type="match status" value="1"/>
</dbReference>
<dbReference type="EMBL" id="NBSH01000004">
    <property type="protein sequence ID" value="ORX38504.1"/>
    <property type="molecule type" value="Genomic_DNA"/>
</dbReference>
<evidence type="ECO:0000256" key="2">
    <source>
        <dbReference type="SAM" id="Phobius"/>
    </source>
</evidence>
<feature type="transmembrane region" description="Helical" evidence="2">
    <location>
        <begin position="56"/>
        <end position="74"/>
    </location>
</feature>
<keyword evidence="4" id="KW-1185">Reference proteome</keyword>
<name>A0A1Y1ULY9_9TREE</name>
<evidence type="ECO:0000313" key="4">
    <source>
        <dbReference type="Proteomes" id="UP000193218"/>
    </source>
</evidence>
<proteinExistence type="inferred from homology"/>
<dbReference type="AlphaFoldDB" id="A0A1Y1ULY9"/>
<comment type="caution">
    <text evidence="3">The sequence shown here is derived from an EMBL/GenBank/DDBJ whole genome shotgun (WGS) entry which is preliminary data.</text>
</comment>
<reference evidence="3 4" key="1">
    <citation type="submission" date="2017-03" db="EMBL/GenBank/DDBJ databases">
        <title>Widespread Adenine N6-methylation of Active Genes in Fungi.</title>
        <authorList>
            <consortium name="DOE Joint Genome Institute"/>
            <person name="Mondo S.J."/>
            <person name="Dannebaum R.O."/>
            <person name="Kuo R.C."/>
            <person name="Louie K.B."/>
            <person name="Bewick A.J."/>
            <person name="Labutti K."/>
            <person name="Haridas S."/>
            <person name="Kuo A."/>
            <person name="Salamov A."/>
            <person name="Ahrendt S.R."/>
            <person name="Lau R."/>
            <person name="Bowen B.P."/>
            <person name="Lipzen A."/>
            <person name="Sullivan W."/>
            <person name="Andreopoulos W.B."/>
            <person name="Clum A."/>
            <person name="Lindquist E."/>
            <person name="Daum C."/>
            <person name="Northen T.R."/>
            <person name="Ramamoorthy G."/>
            <person name="Schmitz R.J."/>
            <person name="Gryganskyi A."/>
            <person name="Culley D."/>
            <person name="Magnuson J."/>
            <person name="James T.Y."/>
            <person name="O'Malley M.A."/>
            <person name="Stajich J.E."/>
            <person name="Spatafora J.W."/>
            <person name="Visel A."/>
            <person name="Grigoriev I.V."/>
        </authorList>
    </citation>
    <scope>NUCLEOTIDE SEQUENCE [LARGE SCALE GENOMIC DNA]</scope>
    <source>
        <strain evidence="3 4">NRRL Y-17943</strain>
    </source>
</reference>
<dbReference type="SUPFAM" id="SSF53448">
    <property type="entry name" value="Nucleotide-diphospho-sugar transferases"/>
    <property type="match status" value="1"/>
</dbReference>
<evidence type="ECO:0000256" key="1">
    <source>
        <dbReference type="ARBA" id="ARBA00009003"/>
    </source>
</evidence>
<evidence type="ECO:0000313" key="3">
    <source>
        <dbReference type="EMBL" id="ORX38504.1"/>
    </source>
</evidence>
<keyword evidence="2" id="KW-0812">Transmembrane</keyword>
<keyword evidence="2" id="KW-1133">Transmembrane helix</keyword>
<dbReference type="PANTHER" id="PTHR46830:SF2">
    <property type="entry name" value="ALPHA-1,4-N-ACETYLGLUCOSAMINYLTRANSFERASE"/>
    <property type="match status" value="1"/>
</dbReference>
<feature type="transmembrane region" description="Helical" evidence="2">
    <location>
        <begin position="30"/>
        <end position="49"/>
    </location>
</feature>
<dbReference type="RefSeq" id="XP_021872426.1">
    <property type="nucleotide sequence ID" value="XM_022017433.1"/>
</dbReference>